<dbReference type="PROSITE" id="PS50110">
    <property type="entry name" value="RESPONSE_REGULATORY"/>
    <property type="match status" value="1"/>
</dbReference>
<gene>
    <name evidence="10" type="ORF">EHQ58_02040</name>
</gene>
<dbReference type="InterPro" id="IPR005467">
    <property type="entry name" value="His_kinase_dom"/>
</dbReference>
<dbReference type="CDD" id="cd00082">
    <property type="entry name" value="HisKA"/>
    <property type="match status" value="1"/>
</dbReference>
<dbReference type="Gene3D" id="3.30.450.20">
    <property type="entry name" value="PAS domain"/>
    <property type="match status" value="1"/>
</dbReference>
<dbReference type="InterPro" id="IPR036097">
    <property type="entry name" value="HisK_dim/P_sf"/>
</dbReference>
<dbReference type="Pfam" id="PF00512">
    <property type="entry name" value="HisKA"/>
    <property type="match status" value="1"/>
</dbReference>
<keyword evidence="4" id="KW-0808">Transferase</keyword>
<dbReference type="EMBL" id="RQGD01000008">
    <property type="protein sequence ID" value="TGL62953.1"/>
    <property type="molecule type" value="Genomic_DNA"/>
</dbReference>
<accession>A0A4R9KCU7</accession>
<proteinExistence type="predicted"/>
<keyword evidence="3 6" id="KW-0597">Phosphoprotein</keyword>
<keyword evidence="11" id="KW-1185">Reference proteome</keyword>
<dbReference type="EC" id="2.7.13.3" evidence="2"/>
<dbReference type="InterPro" id="IPR003661">
    <property type="entry name" value="HisK_dim/P_dom"/>
</dbReference>
<dbReference type="PROSITE" id="PS50112">
    <property type="entry name" value="PAS"/>
    <property type="match status" value="1"/>
</dbReference>
<dbReference type="SMART" id="SM00388">
    <property type="entry name" value="HisKA"/>
    <property type="match status" value="1"/>
</dbReference>
<dbReference type="Gene3D" id="3.30.565.10">
    <property type="entry name" value="Histidine kinase-like ATPase, C-terminal domain"/>
    <property type="match status" value="1"/>
</dbReference>
<dbReference type="InterPro" id="IPR001789">
    <property type="entry name" value="Sig_transdc_resp-reg_receiver"/>
</dbReference>
<dbReference type="SUPFAM" id="SSF52172">
    <property type="entry name" value="CheY-like"/>
    <property type="match status" value="1"/>
</dbReference>
<dbReference type="Gene3D" id="1.10.287.130">
    <property type="match status" value="1"/>
</dbReference>
<dbReference type="SMART" id="SM00448">
    <property type="entry name" value="REC"/>
    <property type="match status" value="1"/>
</dbReference>
<dbReference type="InterPro" id="IPR000014">
    <property type="entry name" value="PAS"/>
</dbReference>
<dbReference type="InterPro" id="IPR035965">
    <property type="entry name" value="PAS-like_dom_sf"/>
</dbReference>
<dbReference type="SUPFAM" id="SSF47384">
    <property type="entry name" value="Homodimeric domain of signal transducing histidine kinase"/>
    <property type="match status" value="1"/>
</dbReference>
<dbReference type="Proteomes" id="UP000297693">
    <property type="component" value="Unassembled WGS sequence"/>
</dbReference>
<dbReference type="InterPro" id="IPR004358">
    <property type="entry name" value="Sig_transdc_His_kin-like_C"/>
</dbReference>
<organism evidence="10 11">
    <name type="scientific">Leptospira ognonensis</name>
    <dbReference type="NCBI Taxonomy" id="2484945"/>
    <lineage>
        <taxon>Bacteria</taxon>
        <taxon>Pseudomonadati</taxon>
        <taxon>Spirochaetota</taxon>
        <taxon>Spirochaetia</taxon>
        <taxon>Leptospirales</taxon>
        <taxon>Leptospiraceae</taxon>
        <taxon>Leptospira</taxon>
    </lineage>
</organism>
<dbReference type="InterPro" id="IPR011006">
    <property type="entry name" value="CheY-like_superfamily"/>
</dbReference>
<dbReference type="NCBIfam" id="TIGR00229">
    <property type="entry name" value="sensory_box"/>
    <property type="match status" value="1"/>
</dbReference>
<feature type="modified residue" description="4-aspartylphosphate" evidence="6">
    <location>
        <position position="433"/>
    </location>
</feature>
<dbReference type="InterPro" id="IPR036890">
    <property type="entry name" value="HATPase_C_sf"/>
</dbReference>
<sequence>MKHESHLANLLSQAPLFFFEVDLDLNFIYLNKVQSGFTEEQILGKSVIEFVPPEYKTSYKQFYHSVIETRQSGHFEIKAEIQPGIFGYYQFTLAPIFKDNRLTSLLGISQDITDQRNNEFKMKSMQIKAEKESLLKTNFLAEMSHEIRTPLNGVTGFAQLLSLSLPEFAKDSPEFEKIKKYISGMNAASNTLLEIVNNILSITEIESGKSSLNLVDCDVIDLIKNTKDSLLLFAEKKGIKIEIDSNLQHQFVKMDKGKFLTIMNNLINNAIKYSNGGTVLASATLQENMLTISIKDEGIGISKNDLERIFKQYERLESGYTQLNEGFGIGLSLVKGLCDVMGGEISVQSVLNEGSTFTVRIPVSLSETPTHKKSESRVKTYQRALIVDDNQANQMILKALLKKAGMQNSEVTSSGEEALEKIKEFQPDIVFMDLFMPNMDGFETIELMRKTNLKARYIIVSADAMDTTIQKAIALNIEYMTKPVVFSVLNSMLNSQP</sequence>
<evidence type="ECO:0000256" key="5">
    <source>
        <dbReference type="ARBA" id="ARBA00022777"/>
    </source>
</evidence>
<name>A0A4R9KCU7_9LEPT</name>
<keyword evidence="5" id="KW-0418">Kinase</keyword>
<evidence type="ECO:0000256" key="2">
    <source>
        <dbReference type="ARBA" id="ARBA00012438"/>
    </source>
</evidence>
<evidence type="ECO:0000259" key="8">
    <source>
        <dbReference type="PROSITE" id="PS50110"/>
    </source>
</evidence>
<evidence type="ECO:0000259" key="9">
    <source>
        <dbReference type="PROSITE" id="PS50112"/>
    </source>
</evidence>
<feature type="domain" description="Histidine kinase" evidence="7">
    <location>
        <begin position="142"/>
        <end position="365"/>
    </location>
</feature>
<dbReference type="GO" id="GO:0000155">
    <property type="term" value="F:phosphorelay sensor kinase activity"/>
    <property type="evidence" value="ECO:0007669"/>
    <property type="project" value="InterPro"/>
</dbReference>
<dbReference type="GO" id="GO:0009927">
    <property type="term" value="F:histidine phosphotransfer kinase activity"/>
    <property type="evidence" value="ECO:0007669"/>
    <property type="project" value="TreeGrafter"/>
</dbReference>
<feature type="domain" description="Response regulatory" evidence="8">
    <location>
        <begin position="383"/>
        <end position="497"/>
    </location>
</feature>
<protein>
    <recommendedName>
        <fullName evidence="2">histidine kinase</fullName>
        <ecNumber evidence="2">2.7.13.3</ecNumber>
    </recommendedName>
</protein>
<dbReference type="PANTHER" id="PTHR43047:SF72">
    <property type="entry name" value="OSMOSENSING HISTIDINE PROTEIN KINASE SLN1"/>
    <property type="match status" value="1"/>
</dbReference>
<feature type="domain" description="PAS" evidence="9">
    <location>
        <begin position="36"/>
        <end position="70"/>
    </location>
</feature>
<dbReference type="InterPro" id="IPR003594">
    <property type="entry name" value="HATPase_dom"/>
</dbReference>
<dbReference type="Pfam" id="PF02518">
    <property type="entry name" value="HATPase_c"/>
    <property type="match status" value="1"/>
</dbReference>
<evidence type="ECO:0000256" key="1">
    <source>
        <dbReference type="ARBA" id="ARBA00000085"/>
    </source>
</evidence>
<evidence type="ECO:0000256" key="4">
    <source>
        <dbReference type="ARBA" id="ARBA00022679"/>
    </source>
</evidence>
<dbReference type="CDD" id="cd00130">
    <property type="entry name" value="PAS"/>
    <property type="match status" value="1"/>
</dbReference>
<dbReference type="SMART" id="SM00387">
    <property type="entry name" value="HATPase_c"/>
    <property type="match status" value="1"/>
</dbReference>
<dbReference type="Pfam" id="PF00072">
    <property type="entry name" value="Response_reg"/>
    <property type="match status" value="1"/>
</dbReference>
<dbReference type="SUPFAM" id="SSF55874">
    <property type="entry name" value="ATPase domain of HSP90 chaperone/DNA topoisomerase II/histidine kinase"/>
    <property type="match status" value="1"/>
</dbReference>
<dbReference type="PROSITE" id="PS50109">
    <property type="entry name" value="HIS_KIN"/>
    <property type="match status" value="1"/>
</dbReference>
<dbReference type="PRINTS" id="PR00344">
    <property type="entry name" value="BCTRLSENSOR"/>
</dbReference>
<dbReference type="CDD" id="cd17546">
    <property type="entry name" value="REC_hyHK_CKI1_RcsC-like"/>
    <property type="match status" value="1"/>
</dbReference>
<dbReference type="GO" id="GO:0005886">
    <property type="term" value="C:plasma membrane"/>
    <property type="evidence" value="ECO:0007669"/>
    <property type="project" value="TreeGrafter"/>
</dbReference>
<dbReference type="PANTHER" id="PTHR43047">
    <property type="entry name" value="TWO-COMPONENT HISTIDINE PROTEIN KINASE"/>
    <property type="match status" value="1"/>
</dbReference>
<reference evidence="10" key="1">
    <citation type="journal article" date="2019" name="PLoS Negl. Trop. Dis.">
        <title>Revisiting the worldwide diversity of Leptospira species in the environment.</title>
        <authorList>
            <person name="Vincent A.T."/>
            <person name="Schiettekatte O."/>
            <person name="Bourhy P."/>
            <person name="Veyrier F.J."/>
            <person name="Picardeau M."/>
        </authorList>
    </citation>
    <scope>NUCLEOTIDE SEQUENCE [LARGE SCALE GENOMIC DNA]</scope>
    <source>
        <strain evidence="10">201702476</strain>
    </source>
</reference>
<dbReference type="OrthoDB" id="6192248at2"/>
<evidence type="ECO:0000256" key="6">
    <source>
        <dbReference type="PROSITE-ProRule" id="PRU00169"/>
    </source>
</evidence>
<evidence type="ECO:0000259" key="7">
    <source>
        <dbReference type="PROSITE" id="PS50109"/>
    </source>
</evidence>
<comment type="catalytic activity">
    <reaction evidence="1">
        <text>ATP + protein L-histidine = ADP + protein N-phospho-L-histidine.</text>
        <dbReference type="EC" id="2.7.13.3"/>
    </reaction>
</comment>
<dbReference type="SMART" id="SM00091">
    <property type="entry name" value="PAS"/>
    <property type="match status" value="1"/>
</dbReference>
<dbReference type="SUPFAM" id="SSF55785">
    <property type="entry name" value="PYP-like sensor domain (PAS domain)"/>
    <property type="match status" value="1"/>
</dbReference>
<dbReference type="Gene3D" id="3.40.50.2300">
    <property type="match status" value="1"/>
</dbReference>
<comment type="caution">
    <text evidence="10">The sequence shown here is derived from an EMBL/GenBank/DDBJ whole genome shotgun (WGS) entry which is preliminary data.</text>
</comment>
<evidence type="ECO:0000313" key="11">
    <source>
        <dbReference type="Proteomes" id="UP000297693"/>
    </source>
</evidence>
<dbReference type="RefSeq" id="WP_135621676.1">
    <property type="nucleotide sequence ID" value="NZ_RQGD01000008.1"/>
</dbReference>
<evidence type="ECO:0000313" key="10">
    <source>
        <dbReference type="EMBL" id="TGL62953.1"/>
    </source>
</evidence>
<dbReference type="InterPro" id="IPR013656">
    <property type="entry name" value="PAS_4"/>
</dbReference>
<evidence type="ECO:0000256" key="3">
    <source>
        <dbReference type="ARBA" id="ARBA00022553"/>
    </source>
</evidence>
<dbReference type="Pfam" id="PF08448">
    <property type="entry name" value="PAS_4"/>
    <property type="match status" value="1"/>
</dbReference>
<dbReference type="AlphaFoldDB" id="A0A4R9KCU7"/>